<evidence type="ECO:0000256" key="7">
    <source>
        <dbReference type="ARBA" id="ARBA00013031"/>
    </source>
</evidence>
<evidence type="ECO:0000256" key="9">
    <source>
        <dbReference type="ARBA" id="ARBA00022490"/>
    </source>
</evidence>
<evidence type="ECO:0000256" key="14">
    <source>
        <dbReference type="ARBA" id="ARBA00023027"/>
    </source>
</evidence>
<comment type="cofactor">
    <cofactor evidence="3">
        <name>Co(2+)</name>
        <dbReference type="ChEBI" id="CHEBI:48828"/>
    </cofactor>
</comment>
<evidence type="ECO:0000256" key="13">
    <source>
        <dbReference type="ARBA" id="ARBA00022833"/>
    </source>
</evidence>
<evidence type="ECO:0000256" key="16">
    <source>
        <dbReference type="ARBA" id="ARBA00023239"/>
    </source>
</evidence>
<reference evidence="21 22" key="1">
    <citation type="journal article" date="2019" name="Sci. Rep.">
        <title>Sulfobacillus thermotolerans: new insights into resistance and metabolic capacities of acidophilic chemolithotrophs.</title>
        <authorList>
            <person name="Panyushkina A.E."/>
            <person name="Babenko V.V."/>
            <person name="Nikitina A.S."/>
            <person name="Selezneva O.V."/>
            <person name="Tsaplina I.A."/>
            <person name="Letarova M.A."/>
            <person name="Kostryukova E.S."/>
            <person name="Letarov A.V."/>
        </authorList>
    </citation>
    <scope>NUCLEOTIDE SEQUENCE [LARGE SCALE GENOMIC DNA]</scope>
    <source>
        <strain evidence="21 22">Kr1</strain>
    </source>
</reference>
<evidence type="ECO:0000313" key="21">
    <source>
        <dbReference type="EMBL" id="AUW93506.1"/>
    </source>
</evidence>
<keyword evidence="9" id="KW-0963">Cytoplasm</keyword>
<evidence type="ECO:0000256" key="18">
    <source>
        <dbReference type="NCBIfam" id="TIGR01357"/>
    </source>
</evidence>
<keyword evidence="17" id="KW-0170">Cobalt</keyword>
<evidence type="ECO:0000259" key="19">
    <source>
        <dbReference type="Pfam" id="PF01761"/>
    </source>
</evidence>
<protein>
    <recommendedName>
        <fullName evidence="8 18">3-dehydroquinate synthase</fullName>
        <ecNumber evidence="7 18">4.2.3.4</ecNumber>
    </recommendedName>
</protein>
<dbReference type="PANTHER" id="PTHR43622">
    <property type="entry name" value="3-DEHYDROQUINATE SYNTHASE"/>
    <property type="match status" value="1"/>
</dbReference>
<evidence type="ECO:0000256" key="12">
    <source>
        <dbReference type="ARBA" id="ARBA00022741"/>
    </source>
</evidence>
<keyword evidence="12" id="KW-0547">Nucleotide-binding</keyword>
<feature type="domain" description="3-dehydroquinate synthase C-terminal" evidence="20">
    <location>
        <begin position="183"/>
        <end position="325"/>
    </location>
</feature>
<evidence type="ECO:0000256" key="6">
    <source>
        <dbReference type="ARBA" id="ARBA00005412"/>
    </source>
</evidence>
<dbReference type="InterPro" id="IPR016037">
    <property type="entry name" value="DHQ_synth_AroB"/>
</dbReference>
<dbReference type="InterPro" id="IPR030963">
    <property type="entry name" value="DHQ_synth_fam"/>
</dbReference>
<dbReference type="Pfam" id="PF01761">
    <property type="entry name" value="DHQ_synthase"/>
    <property type="match status" value="1"/>
</dbReference>
<dbReference type="Gene3D" id="3.40.50.1970">
    <property type="match status" value="1"/>
</dbReference>
<dbReference type="Proteomes" id="UP000325292">
    <property type="component" value="Chromosome"/>
</dbReference>
<evidence type="ECO:0000256" key="2">
    <source>
        <dbReference type="ARBA" id="ARBA00001911"/>
    </source>
</evidence>
<dbReference type="Gene3D" id="1.20.1090.10">
    <property type="entry name" value="Dehydroquinate synthase-like - alpha domain"/>
    <property type="match status" value="1"/>
</dbReference>
<keyword evidence="11" id="KW-0479">Metal-binding</keyword>
<evidence type="ECO:0000256" key="10">
    <source>
        <dbReference type="ARBA" id="ARBA00022605"/>
    </source>
</evidence>
<evidence type="ECO:0000256" key="4">
    <source>
        <dbReference type="ARBA" id="ARBA00004496"/>
    </source>
</evidence>
<evidence type="ECO:0000256" key="8">
    <source>
        <dbReference type="ARBA" id="ARBA00017684"/>
    </source>
</evidence>
<name>A0ABM6RQ92_9FIRM</name>
<evidence type="ECO:0000259" key="20">
    <source>
        <dbReference type="Pfam" id="PF24621"/>
    </source>
</evidence>
<dbReference type="Pfam" id="PF24621">
    <property type="entry name" value="DHQS_C"/>
    <property type="match status" value="1"/>
</dbReference>
<proteinExistence type="inferred from homology"/>
<evidence type="ECO:0000256" key="17">
    <source>
        <dbReference type="ARBA" id="ARBA00023285"/>
    </source>
</evidence>
<dbReference type="EC" id="4.2.3.4" evidence="7 18"/>
<gene>
    <name evidence="21" type="ORF">BXT84_05735</name>
</gene>
<dbReference type="CDD" id="cd08195">
    <property type="entry name" value="DHQS"/>
    <property type="match status" value="1"/>
</dbReference>
<dbReference type="InterPro" id="IPR056179">
    <property type="entry name" value="DHQS_C"/>
</dbReference>
<dbReference type="InterPro" id="IPR050071">
    <property type="entry name" value="Dehydroquinate_synthase"/>
</dbReference>
<keyword evidence="22" id="KW-1185">Reference proteome</keyword>
<keyword evidence="15" id="KW-0057">Aromatic amino acid biosynthesis</keyword>
<evidence type="ECO:0000256" key="5">
    <source>
        <dbReference type="ARBA" id="ARBA00004661"/>
    </source>
</evidence>
<comment type="subcellular location">
    <subcellularLocation>
        <location evidence="4">Cytoplasm</location>
    </subcellularLocation>
</comment>
<dbReference type="NCBIfam" id="TIGR01357">
    <property type="entry name" value="aroB"/>
    <property type="match status" value="1"/>
</dbReference>
<keyword evidence="14" id="KW-0520">NAD</keyword>
<keyword evidence="16" id="KW-0456">Lyase</keyword>
<comment type="pathway">
    <text evidence="5">Metabolic intermediate biosynthesis; chorismate biosynthesis; chorismate from D-erythrose 4-phosphate and phosphoenolpyruvate: step 2/7.</text>
</comment>
<comment type="cofactor">
    <cofactor evidence="2">
        <name>NAD(+)</name>
        <dbReference type="ChEBI" id="CHEBI:57540"/>
    </cofactor>
</comment>
<dbReference type="EMBL" id="CP019454">
    <property type="protein sequence ID" value="AUW93506.1"/>
    <property type="molecule type" value="Genomic_DNA"/>
</dbReference>
<dbReference type="SUPFAM" id="SSF56796">
    <property type="entry name" value="Dehydroquinate synthase-like"/>
    <property type="match status" value="1"/>
</dbReference>
<comment type="catalytic activity">
    <reaction evidence="1">
        <text>7-phospho-2-dehydro-3-deoxy-D-arabino-heptonate = 3-dehydroquinate + phosphate</text>
        <dbReference type="Rhea" id="RHEA:21968"/>
        <dbReference type="ChEBI" id="CHEBI:32364"/>
        <dbReference type="ChEBI" id="CHEBI:43474"/>
        <dbReference type="ChEBI" id="CHEBI:58394"/>
        <dbReference type="EC" id="4.2.3.4"/>
    </reaction>
</comment>
<evidence type="ECO:0000313" key="22">
    <source>
        <dbReference type="Proteomes" id="UP000325292"/>
    </source>
</evidence>
<feature type="domain" description="3-dehydroquinate synthase N-terminal" evidence="19">
    <location>
        <begin position="72"/>
        <end position="181"/>
    </location>
</feature>
<keyword evidence="13" id="KW-0862">Zinc</keyword>
<organism evidence="21 22">
    <name type="scientific">Sulfobacillus thermotolerans</name>
    <dbReference type="NCBI Taxonomy" id="338644"/>
    <lineage>
        <taxon>Bacteria</taxon>
        <taxon>Bacillati</taxon>
        <taxon>Bacillota</taxon>
        <taxon>Clostridia</taxon>
        <taxon>Eubacteriales</taxon>
        <taxon>Clostridiales Family XVII. Incertae Sedis</taxon>
        <taxon>Sulfobacillus</taxon>
    </lineage>
</organism>
<evidence type="ECO:0000256" key="15">
    <source>
        <dbReference type="ARBA" id="ARBA00023141"/>
    </source>
</evidence>
<evidence type="ECO:0000256" key="1">
    <source>
        <dbReference type="ARBA" id="ARBA00001393"/>
    </source>
</evidence>
<dbReference type="PIRSF" id="PIRSF001455">
    <property type="entry name" value="DHQ_synth"/>
    <property type="match status" value="1"/>
</dbReference>
<evidence type="ECO:0000256" key="11">
    <source>
        <dbReference type="ARBA" id="ARBA00022723"/>
    </source>
</evidence>
<keyword evidence="10" id="KW-0028">Amino-acid biosynthesis</keyword>
<dbReference type="PANTHER" id="PTHR43622:SF7">
    <property type="entry name" value="3-DEHYDROQUINATE SYNTHASE, CHLOROPLASTIC"/>
    <property type="match status" value="1"/>
</dbReference>
<evidence type="ECO:0000256" key="3">
    <source>
        <dbReference type="ARBA" id="ARBA00001941"/>
    </source>
</evidence>
<dbReference type="InterPro" id="IPR030960">
    <property type="entry name" value="DHQS/DOIS_N"/>
</dbReference>
<accession>A0ABM6RQ92</accession>
<comment type="similarity">
    <text evidence="6">Belongs to the sugar phosphate cyclases superfamily. Dehydroquinate synthase family.</text>
</comment>
<sequence>MAWHEISIEAQSRAISHVVIGHQTLGGWPWTSWIPKGSPVIIVADERVQPVAQSIQTRLGAEDVKTLLWTVTIPEQDKNLQTVNTLYQRMGESQVTRDTVVIAVGGGVLTDLVGYVAATYLRGLRWIAIPTTLLAQVDAAIGGKVAVNTAFGKNLVGAFHLPSIVGIDTAVLETLPLREWQAGVGEVLKSALIAGPPLSDALSSELPPLGTMNDWWAAVIGETAALKARIVSEDLYERNTRMFLNFGHTVAHALENYFGYGTLTHGEAVGLGTLVALDLSEKVLNMPRWVEEQARTWMARWTLPSRAPAFDSQKLMGIMAQDKKARAFGLQWVLLADIGKPQVVTSVPTDVVLDSLQVIQP</sequence>